<feature type="domain" description="Sushi" evidence="3">
    <location>
        <begin position="247"/>
        <end position="316"/>
    </location>
</feature>
<keyword evidence="2" id="KW-0732">Signal</keyword>
<evidence type="ECO:0000256" key="1">
    <source>
        <dbReference type="ARBA" id="ARBA00023157"/>
    </source>
</evidence>
<dbReference type="Proteomes" id="UP001244341">
    <property type="component" value="Chromosome 16b"/>
</dbReference>
<feature type="signal peptide" evidence="2">
    <location>
        <begin position="1"/>
        <end position="19"/>
    </location>
</feature>
<dbReference type="SUPFAM" id="SSF57535">
    <property type="entry name" value="Complement control module/SCR domain"/>
    <property type="match status" value="1"/>
</dbReference>
<keyword evidence="5" id="KW-1185">Reference proteome</keyword>
<dbReference type="InterPro" id="IPR035976">
    <property type="entry name" value="Sushi/SCR/CCP_sf"/>
</dbReference>
<dbReference type="CDD" id="cd00033">
    <property type="entry name" value="CCP"/>
    <property type="match status" value="1"/>
</dbReference>
<dbReference type="Gene3D" id="2.10.70.10">
    <property type="entry name" value="Complement Module, domain 1"/>
    <property type="match status" value="1"/>
</dbReference>
<evidence type="ECO:0000313" key="4">
    <source>
        <dbReference type="EMBL" id="WIA23310.1"/>
    </source>
</evidence>
<dbReference type="PROSITE" id="PS50923">
    <property type="entry name" value="SUSHI"/>
    <property type="match status" value="1"/>
</dbReference>
<dbReference type="InterPro" id="IPR000436">
    <property type="entry name" value="Sushi_SCR_CCP_dom"/>
</dbReference>
<evidence type="ECO:0000259" key="3">
    <source>
        <dbReference type="PROSITE" id="PS50923"/>
    </source>
</evidence>
<name>A0ABY8UPX0_TETOB</name>
<organism evidence="4 5">
    <name type="scientific">Tetradesmus obliquus</name>
    <name type="common">Green alga</name>
    <name type="synonym">Acutodesmus obliquus</name>
    <dbReference type="NCBI Taxonomy" id="3088"/>
    <lineage>
        <taxon>Eukaryota</taxon>
        <taxon>Viridiplantae</taxon>
        <taxon>Chlorophyta</taxon>
        <taxon>core chlorophytes</taxon>
        <taxon>Chlorophyceae</taxon>
        <taxon>CS clade</taxon>
        <taxon>Sphaeropleales</taxon>
        <taxon>Scenedesmaceae</taxon>
        <taxon>Tetradesmus</taxon>
    </lineage>
</organism>
<dbReference type="EMBL" id="CP126223">
    <property type="protein sequence ID" value="WIA23310.1"/>
    <property type="molecule type" value="Genomic_DNA"/>
</dbReference>
<gene>
    <name evidence="4" type="ORF">OEZ85_000077</name>
</gene>
<keyword evidence="1" id="KW-1015">Disulfide bond</keyword>
<sequence length="1082" mass="108407">MRAILLLGALCALLHGAGASGAAADAAGPAGAEAAPRHVLAAVPAARPLAATHVAGPAGPAERPALVPQSAAAVTTSGQALAAVPVAAPQPAAAVAASGEVLAAVPASVPQPAAAVAAGPAGLSEGPAFVPQGDAAVAGPAGPPEASVPEGPAGAEPPGPFARTLLQGASGPCLNSALATPPTNAAWTSVNQCNDPQQQTTGGNTCTAQCAAGFVSAGRYIQTCVFNSQGVWSFANAGDNSLTCTVPGCSGTPSAAGFALPSNAQWACGASITSTGSSCTAECAAGYKLFGGPWVSTCAAGGAWQAPSGTAVTCGLIVPGGPCPNDPGPATAGLPDNAAWACSGPSTVSGTTCKANCKAGFGNVAATTYEAACQDGLWQQPTGGLTCAVATAPCPFLPPSSWLPAGGKWDCPNGVNQDGACTASCEAAYSKTGNLNAFCFNGAYAQPNTAMTCSPAGCSGNPSGEIDPDAVWSCASPSPHAAKCAAGCRGVAAPPNPPTVICDFGSWVYSNGSCADETSRNFFFTITAPVELIDRLEGAIERNRAPFLANNILQQPSISGLLPFSPSSVKVTDTWISQSNSTNQKRRLLAVTVTGKSLVVVGVQVSVGSSIVAQAAGAIVNAAFSSPAASNFILAQGLDVWRGNFVEENLLQQVTLGLSDSTGRVVGEPAGADGCLVEMLPTTTANDSIGILSTQQRGPVFDVNMCSGWDTLYASYQYKASSSVTGATKLSAAIINSTTTRCTVSPESTVERASSFEVACKNLDGTPFSAAANYAVLVTANYTCGGQPSAFFDTTNVAVLTGPSLVLRAGKQPEPGCGGKPAVAVFRYNLKNLQLFQDFQLTVQVAPSCTARLISRPSKSNGLAVVTCSGAFPPGVPVAVGLNLTASVQGCRNITSAFQISVPVTCCVTGSSYAKGATAASPSCFSHFKPGTTAAQCSKPVSASGYLNRGPGNATLFLAQSTSSCNDSFAVGSVSVTCPAGASGQKLRFAITSPASRSADRRYLVLCSPPTAPLQCPNPRWISTRAKPGQPGLPEGLNTTTANGARTEEFSVSARCACSRAYYAVVESVQYRNLPAAACGRQ</sequence>
<evidence type="ECO:0000256" key="2">
    <source>
        <dbReference type="SAM" id="SignalP"/>
    </source>
</evidence>
<reference evidence="4 5" key="1">
    <citation type="submission" date="2023-05" db="EMBL/GenBank/DDBJ databases">
        <title>A 100% complete, gapless, phased diploid assembly of the Scenedesmus obliquus UTEX 3031 genome.</title>
        <authorList>
            <person name="Biondi T.C."/>
            <person name="Hanschen E.R."/>
            <person name="Kwon T."/>
            <person name="Eng W."/>
            <person name="Kruse C.P.S."/>
            <person name="Koehler S.I."/>
            <person name="Kunde Y."/>
            <person name="Gleasner C.D."/>
            <person name="You Mak K.T."/>
            <person name="Polle J."/>
            <person name="Hovde B.T."/>
            <person name="Starkenburg S.R."/>
        </authorList>
    </citation>
    <scope>NUCLEOTIDE SEQUENCE [LARGE SCALE GENOMIC DNA]</scope>
    <source>
        <strain evidence="4 5">DOE0152z</strain>
    </source>
</reference>
<feature type="chain" id="PRO_5046723185" description="Sushi domain-containing protein" evidence="2">
    <location>
        <begin position="20"/>
        <end position="1082"/>
    </location>
</feature>
<proteinExistence type="predicted"/>
<accession>A0ABY8UPX0</accession>
<evidence type="ECO:0000313" key="5">
    <source>
        <dbReference type="Proteomes" id="UP001244341"/>
    </source>
</evidence>
<dbReference type="SMART" id="SM00032">
    <property type="entry name" value="CCP"/>
    <property type="match status" value="4"/>
</dbReference>
<protein>
    <recommendedName>
        <fullName evidence="3">Sushi domain-containing protein</fullName>
    </recommendedName>
</protein>